<feature type="region of interest" description="Disordered" evidence="4">
    <location>
        <begin position="284"/>
        <end position="306"/>
    </location>
</feature>
<evidence type="ECO:0000259" key="5">
    <source>
        <dbReference type="PROSITE" id="PS50089"/>
    </source>
</evidence>
<dbReference type="SUPFAM" id="SSF57850">
    <property type="entry name" value="RING/U-box"/>
    <property type="match status" value="1"/>
</dbReference>
<evidence type="ECO:0000256" key="2">
    <source>
        <dbReference type="ARBA" id="ARBA00022833"/>
    </source>
</evidence>
<reference evidence="7" key="2">
    <citation type="submission" date="2016-06" db="UniProtKB">
        <authorList>
            <consortium name="WormBaseParasite"/>
        </authorList>
    </citation>
    <scope>IDENTIFICATION</scope>
</reference>
<dbReference type="WBParaSite" id="GPLIN_000977400">
    <property type="protein sequence ID" value="GPLIN_000977400"/>
    <property type="gene ID" value="GPLIN_000977400"/>
</dbReference>
<feature type="region of interest" description="Disordered" evidence="4">
    <location>
        <begin position="168"/>
        <end position="200"/>
    </location>
</feature>
<keyword evidence="1 3" id="KW-0863">Zinc-finger</keyword>
<accession>A0A183CA74</accession>
<feature type="domain" description="RING-type" evidence="5">
    <location>
        <begin position="323"/>
        <end position="366"/>
    </location>
</feature>
<feature type="compositionally biased region" description="Polar residues" evidence="4">
    <location>
        <begin position="168"/>
        <end position="178"/>
    </location>
</feature>
<evidence type="ECO:0000313" key="6">
    <source>
        <dbReference type="Proteomes" id="UP000050741"/>
    </source>
</evidence>
<dbReference type="InterPro" id="IPR001841">
    <property type="entry name" value="Znf_RING"/>
</dbReference>
<dbReference type="Gene3D" id="3.30.40.10">
    <property type="entry name" value="Zinc/RING finger domain, C3HC4 (zinc finger)"/>
    <property type="match status" value="1"/>
</dbReference>
<dbReference type="PROSITE" id="PS50089">
    <property type="entry name" value="ZF_RING_2"/>
    <property type="match status" value="1"/>
</dbReference>
<evidence type="ECO:0000256" key="1">
    <source>
        <dbReference type="ARBA" id="ARBA00022771"/>
    </source>
</evidence>
<keyword evidence="6" id="KW-1185">Reference proteome</keyword>
<proteinExistence type="predicted"/>
<evidence type="ECO:0000313" key="7">
    <source>
        <dbReference type="WBParaSite" id="GPLIN_000977400"/>
    </source>
</evidence>
<dbReference type="AlphaFoldDB" id="A0A183CA74"/>
<dbReference type="GO" id="GO:0008270">
    <property type="term" value="F:zinc ion binding"/>
    <property type="evidence" value="ECO:0007669"/>
    <property type="project" value="UniProtKB-KW"/>
</dbReference>
<sequence length="381" mass="42691">MAPPSTAGWKQLLEERIAVLEEQVRRTTNRTTIQHTMLRAINDVTLQNTQRLERVEAWASREVQMPYQPRFAPYISTRNFRRERLRQQTRDVPSSATASCSCAACVRTHRQGAEFATALAEQEEQLRQDVEYMQTANSNNNNNNNNNIVINNRECRCAMCTRGAVDQSSEVQGTSSSARAEPELEQYHQQQQQQQQQAPTVPIAAFSLDPEYDQCGCHDSDCTECATARRINRMRNRNGLEHGPVSEREGLEARRLREAGALLTAPSTYHAVIENGVGVLIGPSDVPPPDAPQNLDDNDEPAVQQPTDPWASTPFKLFWERECVVCLSSAPRTYGPCGHVALCVACSVQMVIQSRSGLPARCPICRRRSGHFKILGNYPEL</sequence>
<organism evidence="6 7">
    <name type="scientific">Globodera pallida</name>
    <name type="common">Potato cyst nematode worm</name>
    <name type="synonym">Heterodera pallida</name>
    <dbReference type="NCBI Taxonomy" id="36090"/>
    <lineage>
        <taxon>Eukaryota</taxon>
        <taxon>Metazoa</taxon>
        <taxon>Ecdysozoa</taxon>
        <taxon>Nematoda</taxon>
        <taxon>Chromadorea</taxon>
        <taxon>Rhabditida</taxon>
        <taxon>Tylenchina</taxon>
        <taxon>Tylenchomorpha</taxon>
        <taxon>Tylenchoidea</taxon>
        <taxon>Heteroderidae</taxon>
        <taxon>Heteroderinae</taxon>
        <taxon>Globodera</taxon>
    </lineage>
</organism>
<keyword evidence="2" id="KW-0862">Zinc</keyword>
<protein>
    <submittedName>
        <fullName evidence="7">RING-type domain-containing protein</fullName>
    </submittedName>
</protein>
<evidence type="ECO:0000256" key="4">
    <source>
        <dbReference type="SAM" id="MobiDB-lite"/>
    </source>
</evidence>
<keyword evidence="1 3" id="KW-0479">Metal-binding</keyword>
<reference evidence="6" key="1">
    <citation type="submission" date="2014-05" db="EMBL/GenBank/DDBJ databases">
        <title>The genome and life-stage specific transcriptomes of Globodera pallida elucidate key aspects of plant parasitism by a cyst nematode.</title>
        <authorList>
            <person name="Cotton J.A."/>
            <person name="Lilley C.J."/>
            <person name="Jones L.M."/>
            <person name="Kikuchi T."/>
            <person name="Reid A.J."/>
            <person name="Thorpe P."/>
            <person name="Tsai I.J."/>
            <person name="Beasley H."/>
            <person name="Blok V."/>
            <person name="Cock P.J.A."/>
            <person name="Van den Akker S.E."/>
            <person name="Holroyd N."/>
            <person name="Hunt M."/>
            <person name="Mantelin S."/>
            <person name="Naghra H."/>
            <person name="Pain A."/>
            <person name="Palomares-Rius J.E."/>
            <person name="Zarowiecki M."/>
            <person name="Berriman M."/>
            <person name="Jones J.T."/>
            <person name="Urwin P.E."/>
        </authorList>
    </citation>
    <scope>NUCLEOTIDE SEQUENCE [LARGE SCALE GENOMIC DNA]</scope>
    <source>
        <strain evidence="6">Lindley</strain>
    </source>
</reference>
<name>A0A183CA74_GLOPA</name>
<dbReference type="InterPro" id="IPR013083">
    <property type="entry name" value="Znf_RING/FYVE/PHD"/>
</dbReference>
<dbReference type="Pfam" id="PF13920">
    <property type="entry name" value="zf-C3HC4_3"/>
    <property type="match status" value="1"/>
</dbReference>
<dbReference type="SMART" id="SM00184">
    <property type="entry name" value="RING"/>
    <property type="match status" value="1"/>
</dbReference>
<evidence type="ECO:0000256" key="3">
    <source>
        <dbReference type="PROSITE-ProRule" id="PRU00175"/>
    </source>
</evidence>
<dbReference type="Proteomes" id="UP000050741">
    <property type="component" value="Unassembled WGS sequence"/>
</dbReference>